<dbReference type="SMART" id="SM00100">
    <property type="entry name" value="cNMP"/>
    <property type="match status" value="1"/>
</dbReference>
<dbReference type="AlphaFoldDB" id="A0A8J6NNI9"/>
<dbReference type="SUPFAM" id="SSF51206">
    <property type="entry name" value="cAMP-binding domain-like"/>
    <property type="match status" value="1"/>
</dbReference>
<dbReference type="PROSITE" id="PS50042">
    <property type="entry name" value="CNMP_BINDING_3"/>
    <property type="match status" value="1"/>
</dbReference>
<dbReference type="Pfam" id="PF00027">
    <property type="entry name" value="cNMP_binding"/>
    <property type="match status" value="1"/>
</dbReference>
<dbReference type="Gene3D" id="2.60.120.10">
    <property type="entry name" value="Jelly Rolls"/>
    <property type="match status" value="1"/>
</dbReference>
<dbReference type="SUPFAM" id="SSF141371">
    <property type="entry name" value="PilZ domain-like"/>
    <property type="match status" value="1"/>
</dbReference>
<dbReference type="Proteomes" id="UP000603434">
    <property type="component" value="Unassembled WGS sequence"/>
</dbReference>
<reference evidence="2 3" key="1">
    <citation type="submission" date="2020-08" db="EMBL/GenBank/DDBJ databases">
        <title>Bridging the membrane lipid divide: bacteria of the FCB group superphylum have the potential to synthesize archaeal ether lipids.</title>
        <authorList>
            <person name="Villanueva L."/>
            <person name="Von Meijenfeldt F.A.B."/>
            <person name="Westbye A.B."/>
            <person name="Yadav S."/>
            <person name="Hopmans E.C."/>
            <person name="Dutilh B.E."/>
            <person name="Sinninghe Damste J.S."/>
        </authorList>
    </citation>
    <scope>NUCLEOTIDE SEQUENCE [LARGE SCALE GENOMIC DNA]</scope>
    <source>
        <strain evidence="2">NIOZ-UU30</strain>
    </source>
</reference>
<name>A0A8J6NNI9_9BACT</name>
<dbReference type="InterPro" id="IPR009875">
    <property type="entry name" value="PilZ_domain"/>
</dbReference>
<dbReference type="PRINTS" id="PR00103">
    <property type="entry name" value="CAMPKINASE"/>
</dbReference>
<accession>A0A8J6NNI9</accession>
<dbReference type="NCBIfam" id="TIGR02266">
    <property type="entry name" value="gmx_TIGR02266"/>
    <property type="match status" value="1"/>
</dbReference>
<dbReference type="CDD" id="cd00038">
    <property type="entry name" value="CAP_ED"/>
    <property type="match status" value="1"/>
</dbReference>
<dbReference type="InterPro" id="IPR018490">
    <property type="entry name" value="cNMP-bd_dom_sf"/>
</dbReference>
<evidence type="ECO:0000259" key="1">
    <source>
        <dbReference type="PROSITE" id="PS50042"/>
    </source>
</evidence>
<dbReference type="PANTHER" id="PTHR11635">
    <property type="entry name" value="CAMP-DEPENDENT PROTEIN KINASE REGULATORY CHAIN"/>
    <property type="match status" value="1"/>
</dbReference>
<gene>
    <name evidence="2" type="ORF">H8E23_12500</name>
</gene>
<organism evidence="2 3">
    <name type="scientific">Candidatus Desulfatibia profunda</name>
    <dbReference type="NCBI Taxonomy" id="2841695"/>
    <lineage>
        <taxon>Bacteria</taxon>
        <taxon>Pseudomonadati</taxon>
        <taxon>Thermodesulfobacteriota</taxon>
        <taxon>Desulfobacteria</taxon>
        <taxon>Desulfobacterales</taxon>
        <taxon>Desulfobacterales incertae sedis</taxon>
        <taxon>Candidatus Desulfatibia</taxon>
    </lineage>
</organism>
<dbReference type="InterPro" id="IPR014710">
    <property type="entry name" value="RmlC-like_jellyroll"/>
</dbReference>
<dbReference type="GO" id="GO:0005829">
    <property type="term" value="C:cytosol"/>
    <property type="evidence" value="ECO:0007669"/>
    <property type="project" value="TreeGrafter"/>
</dbReference>
<comment type="caution">
    <text evidence="2">The sequence shown here is derived from an EMBL/GenBank/DDBJ whole genome shotgun (WGS) entry which is preliminary data.</text>
</comment>
<dbReference type="GO" id="GO:0005952">
    <property type="term" value="C:cAMP-dependent protein kinase complex"/>
    <property type="evidence" value="ECO:0007669"/>
    <property type="project" value="InterPro"/>
</dbReference>
<dbReference type="GO" id="GO:0035438">
    <property type="term" value="F:cyclic-di-GMP binding"/>
    <property type="evidence" value="ECO:0007669"/>
    <property type="project" value="InterPro"/>
</dbReference>
<feature type="domain" description="Cyclic nucleotide-binding" evidence="1">
    <location>
        <begin position="1"/>
        <end position="89"/>
    </location>
</feature>
<dbReference type="InterPro" id="IPR000595">
    <property type="entry name" value="cNMP-bd_dom"/>
</dbReference>
<sequence length="234" mass="25841">MFQISTEETYEDGQIIFKEGSSGDWVYTIEAGAVELYKQVGADKVVIGILRPGDIFGELAYLAGIPRTVSARAVGATTVGVIDRTFLDREYNKLSGDFKMILKNLALRLEKATENSAQPKLRRKYPRIPKVLSLSFKSSASFARAFSGDMSASGLFIKTTKPLTKGEPFILKLQLPDASEEVQINCEVSWSRTETDDPAKQPPGMGIKFLEIGTEERQKLQKELIKTGIKGQPS</sequence>
<dbReference type="PANTHER" id="PTHR11635:SF152">
    <property type="entry name" value="CAMP-DEPENDENT PROTEIN KINASE TYPE I REGULATORY SUBUNIT-RELATED"/>
    <property type="match status" value="1"/>
</dbReference>
<dbReference type="EMBL" id="JACNJH010000176">
    <property type="protein sequence ID" value="MBC8362205.1"/>
    <property type="molecule type" value="Genomic_DNA"/>
</dbReference>
<evidence type="ECO:0000313" key="2">
    <source>
        <dbReference type="EMBL" id="MBC8362205.1"/>
    </source>
</evidence>
<dbReference type="Pfam" id="PF07238">
    <property type="entry name" value="PilZ"/>
    <property type="match status" value="1"/>
</dbReference>
<dbReference type="InterPro" id="IPR011752">
    <property type="entry name" value="PilV_Myxo-type"/>
</dbReference>
<protein>
    <submittedName>
        <fullName evidence="2">TIGR02266 family protein</fullName>
    </submittedName>
</protein>
<evidence type="ECO:0000313" key="3">
    <source>
        <dbReference type="Proteomes" id="UP000603434"/>
    </source>
</evidence>
<dbReference type="Gene3D" id="2.40.10.220">
    <property type="entry name" value="predicted glycosyltransferase like domains"/>
    <property type="match status" value="1"/>
</dbReference>
<dbReference type="InterPro" id="IPR050503">
    <property type="entry name" value="cAMP-dep_PK_reg_su-like"/>
</dbReference>
<proteinExistence type="predicted"/>